<dbReference type="AlphaFoldDB" id="A0A2C5XDL9"/>
<reference evidence="1 2" key="1">
    <citation type="submission" date="2017-06" db="EMBL/GenBank/DDBJ databases">
        <title>Ant-infecting Ophiocordyceps genomes reveal a high diversity of potential behavioral manipulation genes and a possible major role for enterotoxins.</title>
        <authorList>
            <person name="De Bekker C."/>
            <person name="Evans H.C."/>
            <person name="Brachmann A."/>
            <person name="Hughes D.P."/>
        </authorList>
    </citation>
    <scope>NUCLEOTIDE SEQUENCE [LARGE SCALE GENOMIC DNA]</scope>
    <source>
        <strain evidence="1 2">Map64</strain>
    </source>
</reference>
<dbReference type="OrthoDB" id="5366531at2759"/>
<comment type="caution">
    <text evidence="1">The sequence shown here is derived from an EMBL/GenBank/DDBJ whole genome shotgun (WGS) entry which is preliminary data.</text>
</comment>
<dbReference type="Proteomes" id="UP000226192">
    <property type="component" value="Unassembled WGS sequence"/>
</dbReference>
<protein>
    <recommendedName>
        <fullName evidence="3">Pentatricopeptide repeat domain-containing protein</fullName>
    </recommendedName>
</protein>
<accession>A0A2C5XDL9</accession>
<dbReference type="STRING" id="1399860.A0A2C5XDL9"/>
<name>A0A2C5XDL9_9HYPO</name>
<evidence type="ECO:0000313" key="2">
    <source>
        <dbReference type="Proteomes" id="UP000226192"/>
    </source>
</evidence>
<sequence length="618" mass="70606">MLYDYIVPALFESGQSTLARSWRTRLVLFKDFPTSYKARPFLRFLSFYYPSITLSAKERSIAECQDDSAIAGLDDGKFALFATQRGHLSDTYSDTIAAKWLASSWAPVDFAVNCIYRLGLRVIGPRSLQSLALREPHASAVASRLMQLKRLGIALSPQSYSRVLATFAKQNMQELLADLLQSDIHPDEFDDTETRKMLMTASIRQGDWKRERLLRGVEWALGTRIPRSNLDSLLANELEKSDMGKFSTILDRMEVLQVSMSQTSAMSLLQRLFCKLGEHPRERTGEKGANSSWILHRAISVTRRVARHDVAIPIKYWRILVYNLGRLGRFEQLYQLCREVVWYYARHCGGLIPVHQDDVPGPARAEISLDQGNRARRKEWMRDGAAESLIMGSRDGKDYLNDVVLFEDVFREKMARVRADRDTLTPWGTQLSGCETKGDGGESGTLHLEAGARHMIPTDLPLKHRDHPVQKLFDSRWQRSVVRWGFDMTLVLRPSGLTLRRMHQSSDIRAYDVACGVRLLALLRDQGVSVDGQIVRSAIISRIGLGQIPGRRRHRSRDEHETSLQHLKDLVDQAWGSEILPTLPELALRLQEQKVKLWKRYPRLIRKAFQKTLITGRK</sequence>
<evidence type="ECO:0000313" key="1">
    <source>
        <dbReference type="EMBL" id="PHH58718.1"/>
    </source>
</evidence>
<dbReference type="EMBL" id="NJET01000328">
    <property type="protein sequence ID" value="PHH58718.1"/>
    <property type="molecule type" value="Genomic_DNA"/>
</dbReference>
<organism evidence="1 2">
    <name type="scientific">Ophiocordyceps australis</name>
    <dbReference type="NCBI Taxonomy" id="1399860"/>
    <lineage>
        <taxon>Eukaryota</taxon>
        <taxon>Fungi</taxon>
        <taxon>Dikarya</taxon>
        <taxon>Ascomycota</taxon>
        <taxon>Pezizomycotina</taxon>
        <taxon>Sordariomycetes</taxon>
        <taxon>Hypocreomycetidae</taxon>
        <taxon>Hypocreales</taxon>
        <taxon>Ophiocordycipitaceae</taxon>
        <taxon>Ophiocordyceps</taxon>
    </lineage>
</organism>
<proteinExistence type="predicted"/>
<keyword evidence="2" id="KW-1185">Reference proteome</keyword>
<gene>
    <name evidence="1" type="ORF">CDD81_4741</name>
</gene>
<evidence type="ECO:0008006" key="3">
    <source>
        <dbReference type="Google" id="ProtNLM"/>
    </source>
</evidence>